<dbReference type="EMBL" id="MU004235">
    <property type="protein sequence ID" value="KAF2669195.1"/>
    <property type="molecule type" value="Genomic_DNA"/>
</dbReference>
<evidence type="ECO:0000313" key="3">
    <source>
        <dbReference type="Proteomes" id="UP000799302"/>
    </source>
</evidence>
<dbReference type="OrthoDB" id="3923993at2759"/>
<feature type="region of interest" description="Disordered" evidence="1">
    <location>
        <begin position="131"/>
        <end position="152"/>
    </location>
</feature>
<evidence type="ECO:0000313" key="2">
    <source>
        <dbReference type="EMBL" id="KAF2669195.1"/>
    </source>
</evidence>
<proteinExistence type="predicted"/>
<protein>
    <submittedName>
        <fullName evidence="2">Uncharacterized protein</fullName>
    </submittedName>
</protein>
<dbReference type="Proteomes" id="UP000799302">
    <property type="component" value="Unassembled WGS sequence"/>
</dbReference>
<name>A0A6A6UAB4_9PEZI</name>
<keyword evidence="3" id="KW-1185">Reference proteome</keyword>
<accession>A0A6A6UAB4</accession>
<gene>
    <name evidence="2" type="ORF">BT63DRAFT_424927</name>
</gene>
<dbReference type="AlphaFoldDB" id="A0A6A6UAB4"/>
<organism evidence="2 3">
    <name type="scientific">Microthyrium microscopicum</name>
    <dbReference type="NCBI Taxonomy" id="703497"/>
    <lineage>
        <taxon>Eukaryota</taxon>
        <taxon>Fungi</taxon>
        <taxon>Dikarya</taxon>
        <taxon>Ascomycota</taxon>
        <taxon>Pezizomycotina</taxon>
        <taxon>Dothideomycetes</taxon>
        <taxon>Dothideomycetes incertae sedis</taxon>
        <taxon>Microthyriales</taxon>
        <taxon>Microthyriaceae</taxon>
        <taxon>Microthyrium</taxon>
    </lineage>
</organism>
<reference evidence="2" key="1">
    <citation type="journal article" date="2020" name="Stud. Mycol.">
        <title>101 Dothideomycetes genomes: a test case for predicting lifestyles and emergence of pathogens.</title>
        <authorList>
            <person name="Haridas S."/>
            <person name="Albert R."/>
            <person name="Binder M."/>
            <person name="Bloem J."/>
            <person name="Labutti K."/>
            <person name="Salamov A."/>
            <person name="Andreopoulos B."/>
            <person name="Baker S."/>
            <person name="Barry K."/>
            <person name="Bills G."/>
            <person name="Bluhm B."/>
            <person name="Cannon C."/>
            <person name="Castanera R."/>
            <person name="Culley D."/>
            <person name="Daum C."/>
            <person name="Ezra D."/>
            <person name="Gonzalez J."/>
            <person name="Henrissat B."/>
            <person name="Kuo A."/>
            <person name="Liang C."/>
            <person name="Lipzen A."/>
            <person name="Lutzoni F."/>
            <person name="Magnuson J."/>
            <person name="Mondo S."/>
            <person name="Nolan M."/>
            <person name="Ohm R."/>
            <person name="Pangilinan J."/>
            <person name="Park H.-J."/>
            <person name="Ramirez L."/>
            <person name="Alfaro M."/>
            <person name="Sun H."/>
            <person name="Tritt A."/>
            <person name="Yoshinaga Y."/>
            <person name="Zwiers L.-H."/>
            <person name="Turgeon B."/>
            <person name="Goodwin S."/>
            <person name="Spatafora J."/>
            <person name="Crous P."/>
            <person name="Grigoriev I."/>
        </authorList>
    </citation>
    <scope>NUCLEOTIDE SEQUENCE</scope>
    <source>
        <strain evidence="2">CBS 115976</strain>
    </source>
</reference>
<sequence>MLGSLITSLVGPAKPGQVAKSLKAQYDPKATREFKLWGPYSLPGKNATHAGPGFSNGIKLDPSSDVLNGWISPPCTDCTVLKAVANLAYKNGTQADVGTGVYTHHIIISQVGRPQLIPPIFPVSCNSSLSGAKPSTAPKQAGGSMAGHGHRKRQDFTSSVFVGGGGSAGSGSAFAAPNSDIKTGAYIGKYDAFQFSSEIVNYNPKEKEIYLSLDYEFLPGKTPGLMNVGMGALSVEGCAGPTAGFMPPADKPIKYTGSEYIITENGYFVNWMPHLHDGGEKINIFLNGKDVCETKAVYGSDSGSEAVVGGSKWETISSYIPCEKAIAFKKGDKLKMTADYDLTKHRLRPDSAHSDMGAEGMALANFIWAKAV</sequence>
<evidence type="ECO:0000256" key="1">
    <source>
        <dbReference type="SAM" id="MobiDB-lite"/>
    </source>
</evidence>